<feature type="chain" id="PRO_5013599877" description="Lysozyme inhibitor LprI-like N-terminal domain-containing protein" evidence="1">
    <location>
        <begin position="27"/>
        <end position="143"/>
    </location>
</feature>
<dbReference type="Pfam" id="PF07007">
    <property type="entry name" value="LprI"/>
    <property type="match status" value="1"/>
</dbReference>
<dbReference type="AlphaFoldDB" id="A0A2G6E1W4"/>
<name>A0A2G6E1W4_9BACT</name>
<evidence type="ECO:0000259" key="2">
    <source>
        <dbReference type="Pfam" id="PF07007"/>
    </source>
</evidence>
<reference evidence="3 4" key="1">
    <citation type="submission" date="2017-10" db="EMBL/GenBank/DDBJ databases">
        <title>Novel microbial diversity and functional potential in the marine mammal oral microbiome.</title>
        <authorList>
            <person name="Dudek N.K."/>
            <person name="Sun C.L."/>
            <person name="Burstein D."/>
            <person name="Kantor R.S."/>
            <person name="Aliaga Goltsman D.S."/>
            <person name="Bik E.M."/>
            <person name="Thomas B.C."/>
            <person name="Banfield J.F."/>
            <person name="Relman D.A."/>
        </authorList>
    </citation>
    <scope>NUCLEOTIDE SEQUENCE [LARGE SCALE GENOMIC DNA]</scope>
    <source>
        <strain evidence="3">DOLZORAL124_49_17</strain>
    </source>
</reference>
<evidence type="ECO:0000313" key="4">
    <source>
        <dbReference type="Proteomes" id="UP000229740"/>
    </source>
</evidence>
<feature type="signal peptide" evidence="1">
    <location>
        <begin position="1"/>
        <end position="26"/>
    </location>
</feature>
<evidence type="ECO:0000313" key="3">
    <source>
        <dbReference type="EMBL" id="PID55741.1"/>
    </source>
</evidence>
<gene>
    <name evidence="3" type="ORF">CSB45_14495</name>
</gene>
<comment type="caution">
    <text evidence="3">The sequence shown here is derived from an EMBL/GenBank/DDBJ whole genome shotgun (WGS) entry which is preliminary data.</text>
</comment>
<dbReference type="PANTHER" id="PTHR39176:SF1">
    <property type="entry name" value="PERIPLASMIC PROTEIN"/>
    <property type="match status" value="1"/>
</dbReference>
<dbReference type="EMBL" id="PDPS01000044">
    <property type="protein sequence ID" value="PID55741.1"/>
    <property type="molecule type" value="Genomic_DNA"/>
</dbReference>
<dbReference type="InterPro" id="IPR009739">
    <property type="entry name" value="LprI-like_N"/>
</dbReference>
<protein>
    <recommendedName>
        <fullName evidence="2">Lysozyme inhibitor LprI-like N-terminal domain-containing protein</fullName>
    </recommendedName>
</protein>
<organism evidence="3 4">
    <name type="scientific">candidate division KSB3 bacterium</name>
    <dbReference type="NCBI Taxonomy" id="2044937"/>
    <lineage>
        <taxon>Bacteria</taxon>
        <taxon>candidate division KSB3</taxon>
    </lineage>
</organism>
<evidence type="ECO:0000256" key="1">
    <source>
        <dbReference type="SAM" id="SignalP"/>
    </source>
</evidence>
<keyword evidence="1" id="KW-0732">Signal</keyword>
<feature type="domain" description="Lysozyme inhibitor LprI-like N-terminal" evidence="2">
    <location>
        <begin position="38"/>
        <end position="132"/>
    </location>
</feature>
<sequence length="143" mass="16409">MRNTSQRNRALCLILLFALVPAIVSAEGEHPVDQQCEACIDRDSSTAGILKCLDEAYVMWDRELNTVYRNLRKLLGPQQLEALKTSQRAWLRYRDAEFETLELMYRSLDGTMWAIAAQDDKVELVKTRVLTLSIYLDSLQKGL</sequence>
<dbReference type="Proteomes" id="UP000229740">
    <property type="component" value="Unassembled WGS sequence"/>
</dbReference>
<proteinExistence type="predicted"/>
<dbReference type="PANTHER" id="PTHR39176">
    <property type="entry name" value="PERIPLASMIC PROTEIN-RELATED"/>
    <property type="match status" value="1"/>
</dbReference>
<accession>A0A2G6E1W4</accession>
<dbReference type="Gene3D" id="1.20.1270.180">
    <property type="match status" value="1"/>
</dbReference>